<dbReference type="AlphaFoldDB" id="A0AAD5DIR6"/>
<keyword evidence="3" id="KW-0805">Transcription regulation</keyword>
<dbReference type="CDD" id="cd08048">
    <property type="entry name" value="HFD_TAF11"/>
    <property type="match status" value="1"/>
</dbReference>
<feature type="non-terminal residue" evidence="9">
    <location>
        <position position="1"/>
    </location>
</feature>
<feature type="region of interest" description="Disordered" evidence="7">
    <location>
        <begin position="1"/>
        <end position="38"/>
    </location>
</feature>
<evidence type="ECO:0000313" key="10">
    <source>
        <dbReference type="Proteomes" id="UP001205105"/>
    </source>
</evidence>
<evidence type="ECO:0000256" key="2">
    <source>
        <dbReference type="ARBA" id="ARBA00006051"/>
    </source>
</evidence>
<dbReference type="InterPro" id="IPR036747">
    <property type="entry name" value="ASF1-like_sf"/>
</dbReference>
<dbReference type="Gene3D" id="2.60.40.1490">
    <property type="entry name" value="Histone chaperone ASF1-like"/>
    <property type="match status" value="1"/>
</dbReference>
<evidence type="ECO:0000256" key="7">
    <source>
        <dbReference type="SAM" id="MobiDB-lite"/>
    </source>
</evidence>
<dbReference type="EMBL" id="JADXDR010000164">
    <property type="protein sequence ID" value="KAI7837098.1"/>
    <property type="molecule type" value="Genomic_DNA"/>
</dbReference>
<dbReference type="InterPro" id="IPR009072">
    <property type="entry name" value="Histone-fold"/>
</dbReference>
<comment type="subcellular location">
    <subcellularLocation>
        <location evidence="1">Nucleus</location>
    </subcellularLocation>
</comment>
<dbReference type="SUPFAM" id="SSF47113">
    <property type="entry name" value="Histone-fold"/>
    <property type="match status" value="1"/>
</dbReference>
<dbReference type="GO" id="GO:0042393">
    <property type="term" value="F:histone binding"/>
    <property type="evidence" value="ECO:0007669"/>
    <property type="project" value="TreeGrafter"/>
</dbReference>
<dbReference type="Gene3D" id="1.10.20.10">
    <property type="entry name" value="Histone, subunit A"/>
    <property type="match status" value="1"/>
</dbReference>
<feature type="compositionally biased region" description="Basic and acidic residues" evidence="7">
    <location>
        <begin position="8"/>
        <end position="20"/>
    </location>
</feature>
<evidence type="ECO:0000259" key="8">
    <source>
        <dbReference type="Pfam" id="PF04719"/>
    </source>
</evidence>
<dbReference type="GO" id="GO:0005634">
    <property type="term" value="C:nucleus"/>
    <property type="evidence" value="ECO:0007669"/>
    <property type="project" value="UniProtKB-SubCell"/>
</dbReference>
<dbReference type="GO" id="GO:0006335">
    <property type="term" value="P:DNA replication-dependent chromatin assembly"/>
    <property type="evidence" value="ECO:0007669"/>
    <property type="project" value="TreeGrafter"/>
</dbReference>
<dbReference type="Proteomes" id="UP001205105">
    <property type="component" value="Unassembled WGS sequence"/>
</dbReference>
<dbReference type="GO" id="GO:0006367">
    <property type="term" value="P:transcription initiation at RNA polymerase II promoter"/>
    <property type="evidence" value="ECO:0007669"/>
    <property type="project" value="InterPro"/>
</dbReference>
<evidence type="ECO:0000256" key="5">
    <source>
        <dbReference type="ARBA" id="ARBA00023186"/>
    </source>
</evidence>
<gene>
    <name evidence="9" type="ORF">COHA_009047</name>
</gene>
<keyword evidence="4" id="KW-0804">Transcription</keyword>
<name>A0AAD5DIR6_9CHLO</name>
<dbReference type="InterPro" id="IPR006818">
    <property type="entry name" value="ASF1-like"/>
</dbReference>
<protein>
    <recommendedName>
        <fullName evidence="8">TAFII28-like protein domain-containing protein</fullName>
    </recommendedName>
</protein>
<comment type="caution">
    <text evidence="9">The sequence shown here is derived from an EMBL/GenBank/DDBJ whole genome shotgun (WGS) entry which is preliminary data.</text>
</comment>
<dbReference type="Pfam" id="PF04719">
    <property type="entry name" value="TAFII28"/>
    <property type="match status" value="1"/>
</dbReference>
<accession>A0AAD5DIR6</accession>
<comment type="similarity">
    <text evidence="2">Belongs to the ASF1 family.</text>
</comment>
<sequence length="321" mass="35277">AELEATVQDEHMPADQDAAQRDQQCAAPPAGATAQAEAARAATAAAAALQQEEEEALPLTEDGFIDLERLTAKQHQRYNTLVNDILTEAQQERYSAFRRSTLKKPIQALMTRMLGGPVPNNSKALIALASVTKSFVDDLVAAAMAVAEERGEGTPLQPAHIHEAYQRLIAADKEALEQAGGGGLAEPDLEWKLTYVGSAENEKYDQVLDTVFVGPVAPGQYRFVFQADPPEFSQIPPDDIVGVTVILLTCSYREKEFIRVGYYVNNEYAEEELRDNPPDKPAIDRLYRNILADKPRVTKFNIDWDSTREASGLQSGMEVDS</sequence>
<dbReference type="InterPro" id="IPR006809">
    <property type="entry name" value="TAFII28_dom"/>
</dbReference>
<feature type="domain" description="TAFII28-like protein" evidence="8">
    <location>
        <begin position="84"/>
        <end position="167"/>
    </location>
</feature>
<dbReference type="GO" id="GO:0000785">
    <property type="term" value="C:chromatin"/>
    <property type="evidence" value="ECO:0007669"/>
    <property type="project" value="TreeGrafter"/>
</dbReference>
<evidence type="ECO:0000256" key="6">
    <source>
        <dbReference type="ARBA" id="ARBA00023242"/>
    </source>
</evidence>
<organism evidence="9 10">
    <name type="scientific">Chlorella ohadii</name>
    <dbReference type="NCBI Taxonomy" id="2649997"/>
    <lineage>
        <taxon>Eukaryota</taxon>
        <taxon>Viridiplantae</taxon>
        <taxon>Chlorophyta</taxon>
        <taxon>core chlorophytes</taxon>
        <taxon>Trebouxiophyceae</taxon>
        <taxon>Chlorellales</taxon>
        <taxon>Chlorellaceae</taxon>
        <taxon>Chlorella clade</taxon>
        <taxon>Chlorella</taxon>
    </lineage>
</organism>
<evidence type="ECO:0000256" key="1">
    <source>
        <dbReference type="ARBA" id="ARBA00004123"/>
    </source>
</evidence>
<keyword evidence="5" id="KW-0143">Chaperone</keyword>
<evidence type="ECO:0000256" key="3">
    <source>
        <dbReference type="ARBA" id="ARBA00023015"/>
    </source>
</evidence>
<dbReference type="SUPFAM" id="SSF101546">
    <property type="entry name" value="ASF1-like"/>
    <property type="match status" value="1"/>
</dbReference>
<reference evidence="9" key="1">
    <citation type="submission" date="2020-11" db="EMBL/GenBank/DDBJ databases">
        <title>Chlorella ohadii genome sequencing and assembly.</title>
        <authorList>
            <person name="Murik O."/>
            <person name="Treves H."/>
            <person name="Kedem I."/>
            <person name="Shotland Y."/>
            <person name="Kaplan A."/>
        </authorList>
    </citation>
    <scope>NUCLEOTIDE SEQUENCE</scope>
    <source>
        <strain evidence="9">1</strain>
    </source>
</reference>
<keyword evidence="10" id="KW-1185">Reference proteome</keyword>
<evidence type="ECO:0000256" key="4">
    <source>
        <dbReference type="ARBA" id="ARBA00023163"/>
    </source>
</evidence>
<dbReference type="PANTHER" id="PTHR12040">
    <property type="entry name" value="ANTI-SILENCING PROTEIN 1"/>
    <property type="match status" value="1"/>
</dbReference>
<keyword evidence="6" id="KW-0539">Nucleus</keyword>
<dbReference type="PANTHER" id="PTHR12040:SF0">
    <property type="entry name" value="HISTONE CHAPERONE ASF1"/>
    <property type="match status" value="1"/>
</dbReference>
<proteinExistence type="inferred from homology"/>
<feature type="compositionally biased region" description="Low complexity" evidence="7">
    <location>
        <begin position="21"/>
        <end position="38"/>
    </location>
</feature>
<dbReference type="Pfam" id="PF04729">
    <property type="entry name" value="ASF1_hist_chap"/>
    <property type="match status" value="1"/>
</dbReference>
<evidence type="ECO:0000313" key="9">
    <source>
        <dbReference type="EMBL" id="KAI7837098.1"/>
    </source>
</evidence>
<dbReference type="GO" id="GO:0046982">
    <property type="term" value="F:protein heterodimerization activity"/>
    <property type="evidence" value="ECO:0007669"/>
    <property type="project" value="InterPro"/>
</dbReference>